<proteinExistence type="predicted"/>
<dbReference type="Gene3D" id="3.30.40.10">
    <property type="entry name" value="Zinc/RING finger domain, C3HC4 (zinc finger)"/>
    <property type="match status" value="1"/>
</dbReference>
<keyword evidence="2" id="KW-1185">Reference proteome</keyword>
<name>A0ABQ9IEN2_9NEOP</name>
<comment type="caution">
    <text evidence="1">The sequence shown here is derived from an EMBL/GenBank/DDBJ whole genome shotgun (WGS) entry which is preliminary data.</text>
</comment>
<sequence length="225" mass="25421">MAASMDDVCGVCKQKVKENDDAVFCEDDCYRCHHVKCVNLSERSCKAHQQGSKSDIIEALKVCVEDLKNEFEEKLSSFAALSGEVNTLREELKCSSEKIKSQRGDINLLYDYTNELEQYSKNYDVIIKGIPPSENKDCREITKKIGQVMVCDVTDRDLGGCHGLRQPKIRGMPASIVACFVQREKKHESMQKRKVKGPLHTKELGYTGENRQAFVNDDLTAYNGK</sequence>
<organism evidence="1 2">
    <name type="scientific">Dryococelus australis</name>
    <dbReference type="NCBI Taxonomy" id="614101"/>
    <lineage>
        <taxon>Eukaryota</taxon>
        <taxon>Metazoa</taxon>
        <taxon>Ecdysozoa</taxon>
        <taxon>Arthropoda</taxon>
        <taxon>Hexapoda</taxon>
        <taxon>Insecta</taxon>
        <taxon>Pterygota</taxon>
        <taxon>Neoptera</taxon>
        <taxon>Polyneoptera</taxon>
        <taxon>Phasmatodea</taxon>
        <taxon>Verophasmatodea</taxon>
        <taxon>Anareolatae</taxon>
        <taxon>Phasmatidae</taxon>
        <taxon>Eurycanthinae</taxon>
        <taxon>Dryococelus</taxon>
    </lineage>
</organism>
<evidence type="ECO:0000313" key="1">
    <source>
        <dbReference type="EMBL" id="KAJ8894353.1"/>
    </source>
</evidence>
<accession>A0ABQ9IEN2</accession>
<evidence type="ECO:0000313" key="2">
    <source>
        <dbReference type="Proteomes" id="UP001159363"/>
    </source>
</evidence>
<dbReference type="InterPro" id="IPR011011">
    <property type="entry name" value="Znf_FYVE_PHD"/>
</dbReference>
<gene>
    <name evidence="1" type="ORF">PR048_006982</name>
</gene>
<dbReference type="EMBL" id="JARBHB010000002">
    <property type="protein sequence ID" value="KAJ8894353.1"/>
    <property type="molecule type" value="Genomic_DNA"/>
</dbReference>
<dbReference type="Proteomes" id="UP001159363">
    <property type="component" value="Chromosome 2"/>
</dbReference>
<protein>
    <submittedName>
        <fullName evidence="1">Uncharacterized protein</fullName>
    </submittedName>
</protein>
<reference evidence="1 2" key="1">
    <citation type="submission" date="2023-02" db="EMBL/GenBank/DDBJ databases">
        <title>LHISI_Scaffold_Assembly.</title>
        <authorList>
            <person name="Stuart O.P."/>
            <person name="Cleave R."/>
            <person name="Magrath M.J.L."/>
            <person name="Mikheyev A.S."/>
        </authorList>
    </citation>
    <scope>NUCLEOTIDE SEQUENCE [LARGE SCALE GENOMIC DNA]</scope>
    <source>
        <strain evidence="1">Daus_M_001</strain>
        <tissue evidence="1">Leg muscle</tissue>
    </source>
</reference>
<dbReference type="SUPFAM" id="SSF57903">
    <property type="entry name" value="FYVE/PHD zinc finger"/>
    <property type="match status" value="1"/>
</dbReference>
<dbReference type="InterPro" id="IPR013083">
    <property type="entry name" value="Znf_RING/FYVE/PHD"/>
</dbReference>